<evidence type="ECO:0000313" key="4">
    <source>
        <dbReference type="Proteomes" id="UP000270924"/>
    </source>
</evidence>
<reference evidence="3" key="1">
    <citation type="submission" date="2012-08" db="EMBL/GenBank/DDBJ databases">
        <title>The Genome Sequence of Wuchereria bancrofti.</title>
        <authorList>
            <person name="Nutman T.B."/>
            <person name="Fink D.L."/>
            <person name="Russ C."/>
            <person name="Young S."/>
            <person name="Zeng Q."/>
            <person name="Koehrsen M."/>
            <person name="Alvarado L."/>
            <person name="Berlin A."/>
            <person name="Chapman S.B."/>
            <person name="Chen Z."/>
            <person name="Freedman E."/>
            <person name="Gellesch M."/>
            <person name="Goldberg J."/>
            <person name="Griggs A."/>
            <person name="Gujja S."/>
            <person name="Heilman E.R."/>
            <person name="Heiman D."/>
            <person name="Hepburn T."/>
            <person name="Howarth C."/>
            <person name="Jen D."/>
            <person name="Larson L."/>
            <person name="Lewis B."/>
            <person name="Mehta T."/>
            <person name="Park D."/>
            <person name="Pearson M."/>
            <person name="Roberts A."/>
            <person name="Saif S."/>
            <person name="Shea T."/>
            <person name="Shenoy N."/>
            <person name="Sisk P."/>
            <person name="Stolte C."/>
            <person name="Sykes S."/>
            <person name="Walk T."/>
            <person name="White J."/>
            <person name="Yandava C."/>
            <person name="Haas B."/>
            <person name="Henn M.R."/>
            <person name="Nusbaum C."/>
            <person name="Birren B."/>
        </authorList>
    </citation>
    <scope>NUCLEOTIDE SEQUENCE [LARGE SCALE GENOMIC DNA]</scope>
    <source>
        <strain evidence="3">NA</strain>
    </source>
</reference>
<dbReference type="EMBL" id="ADBV01001203">
    <property type="protein sequence ID" value="EJW85314.1"/>
    <property type="molecule type" value="Genomic_DNA"/>
</dbReference>
<dbReference type="InParanoid" id="J9FD73"/>
<evidence type="ECO:0000313" key="1">
    <source>
        <dbReference type="EMBL" id="EJW85314.1"/>
    </source>
</evidence>
<name>J9FD73_WUCBA</name>
<dbReference type="Proteomes" id="UP000270924">
    <property type="component" value="Unassembled WGS sequence"/>
</dbReference>
<sequence length="78" mass="9043">MKFLPRKSIALVKSVPRESAFPKMAEKVKIVTTVVICMKVLDIVERRMESLSRRRIIEVNEKEEEEIEGGFTETVYSL</sequence>
<organism evidence="1 3">
    <name type="scientific">Wuchereria bancrofti</name>
    <dbReference type="NCBI Taxonomy" id="6293"/>
    <lineage>
        <taxon>Eukaryota</taxon>
        <taxon>Metazoa</taxon>
        <taxon>Ecdysozoa</taxon>
        <taxon>Nematoda</taxon>
        <taxon>Chromadorea</taxon>
        <taxon>Rhabditida</taxon>
        <taxon>Spirurina</taxon>
        <taxon>Spiruromorpha</taxon>
        <taxon>Filarioidea</taxon>
        <taxon>Onchocercidae</taxon>
        <taxon>Wuchereria</taxon>
    </lineage>
</organism>
<dbReference type="Proteomes" id="UP000004810">
    <property type="component" value="Unassembled WGS sequence"/>
</dbReference>
<gene>
    <name evidence="2" type="ORF">WBA_LOCUS10904</name>
    <name evidence="1" type="ORF">WUBG_03774</name>
</gene>
<dbReference type="EMBL" id="UYWW01012236">
    <property type="protein sequence ID" value="VDM19919.1"/>
    <property type="molecule type" value="Genomic_DNA"/>
</dbReference>
<proteinExistence type="predicted"/>
<keyword evidence="4" id="KW-1185">Reference proteome</keyword>
<evidence type="ECO:0000313" key="2">
    <source>
        <dbReference type="EMBL" id="VDM19919.1"/>
    </source>
</evidence>
<protein>
    <submittedName>
        <fullName evidence="1">Uncharacterized protein</fullName>
    </submittedName>
</protein>
<accession>J9FD73</accession>
<reference evidence="2 4" key="3">
    <citation type="submission" date="2018-11" db="EMBL/GenBank/DDBJ databases">
        <authorList>
            <consortium name="Pathogen Informatics"/>
        </authorList>
    </citation>
    <scope>NUCLEOTIDE SEQUENCE [LARGE SCALE GENOMIC DNA]</scope>
</reference>
<reference evidence="1" key="2">
    <citation type="submission" date="2012-08" db="EMBL/GenBank/DDBJ databases">
        <title>The Genome Sequence of Wuchereria bancrofti.</title>
        <authorList>
            <consortium name="The Broad Institute Genome Sequencing Platform"/>
            <consortium name="Broad Institute Genome Sequencing Center for Infectious Disease"/>
            <person name="Nutman T.B."/>
            <person name="Fink D.L."/>
            <person name="Russ C."/>
            <person name="Young S."/>
            <person name="Zeng Q."/>
            <person name="Koehrsen M."/>
            <person name="Alvarado L."/>
            <person name="Berlin A."/>
            <person name="Borenstein D."/>
            <person name="Chapman S.B."/>
            <person name="Chen Z."/>
            <person name="Engels R."/>
            <person name="Freedman E."/>
            <person name="Gellesch M."/>
            <person name="Goldberg J."/>
            <person name="Griggs A."/>
            <person name="Gujja S."/>
            <person name="Heilman E.R."/>
            <person name="Heiman D."/>
            <person name="Hepburn T."/>
            <person name="Howarth C."/>
            <person name="Jen D."/>
            <person name="Larson L."/>
            <person name="Lewis B."/>
            <person name="Mehta T."/>
            <person name="Park D."/>
            <person name="Pearson M."/>
            <person name="Richards J."/>
            <person name="Roberts A."/>
            <person name="Saif S."/>
            <person name="Shea T."/>
            <person name="Shenoy N."/>
            <person name="Sisk P."/>
            <person name="Stolte C."/>
            <person name="Sykes S."/>
            <person name="Walk T."/>
            <person name="White J."/>
            <person name="Yandava C."/>
            <person name="Haas B."/>
            <person name="Henn M.R."/>
            <person name="Nusbaum C."/>
            <person name="Birren B."/>
        </authorList>
    </citation>
    <scope>NUCLEOTIDE SEQUENCE</scope>
</reference>
<dbReference type="AlphaFoldDB" id="J9FD73"/>
<evidence type="ECO:0000313" key="3">
    <source>
        <dbReference type="Proteomes" id="UP000004810"/>
    </source>
</evidence>